<gene>
    <name evidence="1" type="ORF">APLA_LOCUS14424</name>
</gene>
<keyword evidence="2" id="KW-1185">Reference proteome</keyword>
<evidence type="ECO:0000313" key="2">
    <source>
        <dbReference type="Proteomes" id="UP000494106"/>
    </source>
</evidence>
<dbReference type="Proteomes" id="UP000494106">
    <property type="component" value="Unassembled WGS sequence"/>
</dbReference>
<organism evidence="1 2">
    <name type="scientific">Arctia plantaginis</name>
    <name type="common">Wood tiger moth</name>
    <name type="synonym">Phalaena plantaginis</name>
    <dbReference type="NCBI Taxonomy" id="874455"/>
    <lineage>
        <taxon>Eukaryota</taxon>
        <taxon>Metazoa</taxon>
        <taxon>Ecdysozoa</taxon>
        <taxon>Arthropoda</taxon>
        <taxon>Hexapoda</taxon>
        <taxon>Insecta</taxon>
        <taxon>Pterygota</taxon>
        <taxon>Neoptera</taxon>
        <taxon>Endopterygota</taxon>
        <taxon>Lepidoptera</taxon>
        <taxon>Glossata</taxon>
        <taxon>Ditrysia</taxon>
        <taxon>Noctuoidea</taxon>
        <taxon>Erebidae</taxon>
        <taxon>Arctiinae</taxon>
        <taxon>Arctia</taxon>
    </lineage>
</organism>
<protein>
    <submittedName>
        <fullName evidence="1">Uncharacterized protein</fullName>
    </submittedName>
</protein>
<sequence length="97" mass="10816">MLALERQKTALDFRADIFEFFFSDVVSARKRAARHVRGRAALTSRLPLALAKHQTPTAAEAECRRNDTAWRVAATRAAVALLSDTQQAMVAMSWTAR</sequence>
<reference evidence="1 2" key="1">
    <citation type="submission" date="2020-04" db="EMBL/GenBank/DDBJ databases">
        <authorList>
            <person name="Wallbank WR R."/>
            <person name="Pardo Diaz C."/>
            <person name="Kozak K."/>
            <person name="Martin S."/>
            <person name="Jiggins C."/>
            <person name="Moest M."/>
            <person name="Warren A I."/>
            <person name="Byers J.R.P. K."/>
            <person name="Montejo-Kovacevich G."/>
            <person name="Yen C E."/>
        </authorList>
    </citation>
    <scope>NUCLEOTIDE SEQUENCE [LARGE SCALE GENOMIC DNA]</scope>
</reference>
<name>A0A8S1B3L6_ARCPL</name>
<dbReference type="AlphaFoldDB" id="A0A8S1B3L6"/>
<comment type="caution">
    <text evidence="1">The sequence shown here is derived from an EMBL/GenBank/DDBJ whole genome shotgun (WGS) entry which is preliminary data.</text>
</comment>
<proteinExistence type="predicted"/>
<evidence type="ECO:0000313" key="1">
    <source>
        <dbReference type="EMBL" id="CAB3254073.1"/>
    </source>
</evidence>
<dbReference type="EMBL" id="CADEBC010000561">
    <property type="protein sequence ID" value="CAB3254073.1"/>
    <property type="molecule type" value="Genomic_DNA"/>
</dbReference>
<accession>A0A8S1B3L6</accession>